<reference evidence="2 3" key="1">
    <citation type="submission" date="2024-10" db="EMBL/GenBank/DDBJ databases">
        <title>The Natural Products Discovery Center: Release of the First 8490 Sequenced Strains for Exploring Actinobacteria Biosynthetic Diversity.</title>
        <authorList>
            <person name="Kalkreuter E."/>
            <person name="Kautsar S.A."/>
            <person name="Yang D."/>
            <person name="Bader C.D."/>
            <person name="Teijaro C.N."/>
            <person name="Fluegel L."/>
            <person name="Davis C.M."/>
            <person name="Simpson J.R."/>
            <person name="Lauterbach L."/>
            <person name="Steele A.D."/>
            <person name="Gui C."/>
            <person name="Meng S."/>
            <person name="Li G."/>
            <person name="Viehrig K."/>
            <person name="Ye F."/>
            <person name="Su P."/>
            <person name="Kiefer A.F."/>
            <person name="Nichols A."/>
            <person name="Cepeda A.J."/>
            <person name="Yan W."/>
            <person name="Fan B."/>
            <person name="Jiang Y."/>
            <person name="Adhikari A."/>
            <person name="Zheng C.-J."/>
            <person name="Schuster L."/>
            <person name="Cowan T.M."/>
            <person name="Smanski M.J."/>
            <person name="Chevrette M.G."/>
            <person name="De Carvalho L.P.S."/>
            <person name="Shen B."/>
        </authorList>
    </citation>
    <scope>NUCLEOTIDE SEQUENCE [LARGE SCALE GENOMIC DNA]</scope>
    <source>
        <strain evidence="2 3">NPDC005497</strain>
    </source>
</reference>
<evidence type="ECO:0000256" key="1">
    <source>
        <dbReference type="SAM" id="MobiDB-lite"/>
    </source>
</evidence>
<keyword evidence="3" id="KW-1185">Reference proteome</keyword>
<feature type="region of interest" description="Disordered" evidence="1">
    <location>
        <begin position="1"/>
        <end position="28"/>
    </location>
</feature>
<protein>
    <submittedName>
        <fullName evidence="2">Uncharacterized protein</fullName>
    </submittedName>
</protein>
<dbReference type="Proteomes" id="UP001601422">
    <property type="component" value="Unassembled WGS sequence"/>
</dbReference>
<organism evidence="2 3">
    <name type="scientific">Streptomyces tibetensis</name>
    <dbReference type="NCBI Taxonomy" id="2382123"/>
    <lineage>
        <taxon>Bacteria</taxon>
        <taxon>Bacillati</taxon>
        <taxon>Actinomycetota</taxon>
        <taxon>Actinomycetes</taxon>
        <taxon>Kitasatosporales</taxon>
        <taxon>Streptomycetaceae</taxon>
        <taxon>Streptomyces</taxon>
    </lineage>
</organism>
<evidence type="ECO:0000313" key="3">
    <source>
        <dbReference type="Proteomes" id="UP001601422"/>
    </source>
</evidence>
<comment type="caution">
    <text evidence="2">The sequence shown here is derived from an EMBL/GenBank/DDBJ whole genome shotgun (WGS) entry which is preliminary data.</text>
</comment>
<dbReference type="EMBL" id="JBIAJP010000011">
    <property type="protein sequence ID" value="MFF0007881.1"/>
    <property type="molecule type" value="Genomic_DNA"/>
</dbReference>
<sequence>MSEATAKASSAAPAPTARTTLNPSWDGRGVLPRSVVLCARITPATALAVDVPMDRISVFRLFAAPVSEAGTAPMMSAGIEP</sequence>
<name>A0ABW6N3N2_9ACTN</name>
<gene>
    <name evidence="2" type="ORF">ACFYQT_31200</name>
</gene>
<feature type="compositionally biased region" description="Low complexity" evidence="1">
    <location>
        <begin position="1"/>
        <end position="20"/>
    </location>
</feature>
<accession>A0ABW6N3N2</accession>
<evidence type="ECO:0000313" key="2">
    <source>
        <dbReference type="EMBL" id="MFF0007881.1"/>
    </source>
</evidence>
<dbReference type="RefSeq" id="WP_362050622.1">
    <property type="nucleotide sequence ID" value="NZ_JBEXVS010000002.1"/>
</dbReference>
<proteinExistence type="predicted"/>